<feature type="transmembrane region" description="Helical" evidence="7">
    <location>
        <begin position="160"/>
        <end position="181"/>
    </location>
</feature>
<dbReference type="AlphaFoldDB" id="A0A4P2PXW1"/>
<organism evidence="8 9">
    <name type="scientific">Sorangium cellulosum</name>
    <name type="common">Polyangium cellulosum</name>
    <dbReference type="NCBI Taxonomy" id="56"/>
    <lineage>
        <taxon>Bacteria</taxon>
        <taxon>Pseudomonadati</taxon>
        <taxon>Myxococcota</taxon>
        <taxon>Polyangia</taxon>
        <taxon>Polyangiales</taxon>
        <taxon>Polyangiaceae</taxon>
        <taxon>Sorangium</taxon>
    </lineage>
</organism>
<feature type="transmembrane region" description="Helical" evidence="7">
    <location>
        <begin position="118"/>
        <end position="140"/>
    </location>
</feature>
<dbReference type="Pfam" id="PF02322">
    <property type="entry name" value="Cyt_bd_oxida_II"/>
    <property type="match status" value="1"/>
</dbReference>
<proteinExistence type="inferred from homology"/>
<dbReference type="GO" id="GO:0019646">
    <property type="term" value="P:aerobic electron transport chain"/>
    <property type="evidence" value="ECO:0007669"/>
    <property type="project" value="TreeGrafter"/>
</dbReference>
<protein>
    <submittedName>
        <fullName evidence="8">Cytochrome BD ubiquinol oxidase subunit II</fullName>
    </submittedName>
</protein>
<evidence type="ECO:0000313" key="8">
    <source>
        <dbReference type="EMBL" id="AUX21674.1"/>
    </source>
</evidence>
<feature type="transmembrane region" description="Helical" evidence="7">
    <location>
        <begin position="79"/>
        <end position="97"/>
    </location>
</feature>
<keyword evidence="5 7" id="KW-1133">Transmembrane helix</keyword>
<reference evidence="8 9" key="1">
    <citation type="submission" date="2015-09" db="EMBL/GenBank/DDBJ databases">
        <title>Sorangium comparison.</title>
        <authorList>
            <person name="Zaburannyi N."/>
            <person name="Bunk B."/>
            <person name="Overmann J."/>
            <person name="Mueller R."/>
        </authorList>
    </citation>
    <scope>NUCLEOTIDE SEQUENCE [LARGE SCALE GENOMIC DNA]</scope>
    <source>
        <strain evidence="8 9">So ceGT47</strain>
    </source>
</reference>
<sequence>MHPEWLVGGVMVAALVLYALLGGADFGGGVWDLLASGPRKREQRALIERVMGPIWEANHVWLILAVVLLFTAFPPAFAAISVALHVPLTLFLLGVVFRGSAFSFRSYDARGDRQQKRWGFVFSLASVIAPLLLGMIVGAVASGRIRVASGVVTSGFFAPWLSLFPVVVGLFALSLFAYLAAVYLTNEATDPALVDDFRRRALASGCVVAGLALASFAASFEGAPLIREGLTDHPITWPLHVTTGLAATAAFVGLWTRRYGLARVAAAAQVALILLGWAASQYPYLVVPDVTVEGAAANPVTLRLVLWALGAGSLLLFPSLYVLFRVFGSGRAGAASTGAGDHERE</sequence>
<dbReference type="InterPro" id="IPR003317">
    <property type="entry name" value="Cyt-d_oxidase_su2"/>
</dbReference>
<feature type="transmembrane region" description="Helical" evidence="7">
    <location>
        <begin position="235"/>
        <end position="254"/>
    </location>
</feature>
<evidence type="ECO:0000256" key="2">
    <source>
        <dbReference type="ARBA" id="ARBA00007543"/>
    </source>
</evidence>
<dbReference type="PANTHER" id="PTHR43141">
    <property type="entry name" value="CYTOCHROME BD2 SUBUNIT II"/>
    <property type="match status" value="1"/>
</dbReference>
<dbReference type="PANTHER" id="PTHR43141:SF4">
    <property type="entry name" value="CYTOCHROME BD2 SUBUNIT II"/>
    <property type="match status" value="1"/>
</dbReference>
<comment type="subcellular location">
    <subcellularLocation>
        <location evidence="1">Cell membrane</location>
        <topology evidence="1">Multi-pass membrane protein</topology>
    </subcellularLocation>
</comment>
<accession>A0A4P2PXW1</accession>
<comment type="similarity">
    <text evidence="2">Belongs to the cytochrome ubiquinol oxidase subunit 2 family.</text>
</comment>
<evidence type="ECO:0000256" key="7">
    <source>
        <dbReference type="SAM" id="Phobius"/>
    </source>
</evidence>
<dbReference type="GO" id="GO:0016682">
    <property type="term" value="F:oxidoreductase activity, acting on diphenols and related substances as donors, oxygen as acceptor"/>
    <property type="evidence" value="ECO:0007669"/>
    <property type="project" value="TreeGrafter"/>
</dbReference>
<dbReference type="Proteomes" id="UP000295781">
    <property type="component" value="Chromosome"/>
</dbReference>
<evidence type="ECO:0000256" key="1">
    <source>
        <dbReference type="ARBA" id="ARBA00004651"/>
    </source>
</evidence>
<keyword evidence="4 7" id="KW-0812">Transmembrane</keyword>
<feature type="transmembrane region" description="Helical" evidence="7">
    <location>
        <begin position="304"/>
        <end position="324"/>
    </location>
</feature>
<name>A0A4P2PXW1_SORCE</name>
<evidence type="ECO:0000313" key="9">
    <source>
        <dbReference type="Proteomes" id="UP000295781"/>
    </source>
</evidence>
<evidence type="ECO:0000256" key="5">
    <source>
        <dbReference type="ARBA" id="ARBA00022989"/>
    </source>
</evidence>
<evidence type="ECO:0000256" key="4">
    <source>
        <dbReference type="ARBA" id="ARBA00022692"/>
    </source>
</evidence>
<dbReference type="GO" id="GO:0070069">
    <property type="term" value="C:cytochrome complex"/>
    <property type="evidence" value="ECO:0007669"/>
    <property type="project" value="TreeGrafter"/>
</dbReference>
<keyword evidence="3" id="KW-1003">Cell membrane</keyword>
<evidence type="ECO:0000256" key="3">
    <source>
        <dbReference type="ARBA" id="ARBA00022475"/>
    </source>
</evidence>
<dbReference type="RefSeq" id="WP_129346963.1">
    <property type="nucleotide sequence ID" value="NZ_CP012670.1"/>
</dbReference>
<keyword evidence="6 7" id="KW-0472">Membrane</keyword>
<evidence type="ECO:0000256" key="6">
    <source>
        <dbReference type="ARBA" id="ARBA00023136"/>
    </source>
</evidence>
<feature type="transmembrane region" description="Helical" evidence="7">
    <location>
        <begin position="201"/>
        <end position="220"/>
    </location>
</feature>
<dbReference type="GO" id="GO:0009055">
    <property type="term" value="F:electron transfer activity"/>
    <property type="evidence" value="ECO:0007669"/>
    <property type="project" value="TreeGrafter"/>
</dbReference>
<feature type="transmembrane region" description="Helical" evidence="7">
    <location>
        <begin position="261"/>
        <end position="284"/>
    </location>
</feature>
<feature type="transmembrane region" description="Helical" evidence="7">
    <location>
        <begin position="6"/>
        <end position="34"/>
    </location>
</feature>
<gene>
    <name evidence="8" type="ORF">SOCEGT47_021610</name>
</gene>
<dbReference type="OrthoDB" id="9776710at2"/>
<dbReference type="EMBL" id="CP012670">
    <property type="protein sequence ID" value="AUX21674.1"/>
    <property type="molecule type" value="Genomic_DNA"/>
</dbReference>
<dbReference type="GO" id="GO:0005886">
    <property type="term" value="C:plasma membrane"/>
    <property type="evidence" value="ECO:0007669"/>
    <property type="project" value="UniProtKB-SubCell"/>
</dbReference>